<keyword evidence="7" id="KW-0732">Signal</keyword>
<comment type="PTM">
    <text evidence="6">Cleaved by autocatalysis into a large and a small subunit.</text>
</comment>
<dbReference type="EMBL" id="BNCI01000002">
    <property type="protein sequence ID" value="GHF22763.1"/>
    <property type="molecule type" value="Genomic_DNA"/>
</dbReference>
<dbReference type="GO" id="GO:0103068">
    <property type="term" value="F:leukotriene C4 gamma-glutamyl transferase activity"/>
    <property type="evidence" value="ECO:0007669"/>
    <property type="project" value="UniProtKB-EC"/>
</dbReference>
<name>A0A919AS64_9PROT</name>
<evidence type="ECO:0000256" key="7">
    <source>
        <dbReference type="SAM" id="SignalP"/>
    </source>
</evidence>
<keyword evidence="6" id="KW-0808">Transferase</keyword>
<protein>
    <recommendedName>
        <fullName evidence="6">Glutathione hydrolase proenzyme</fullName>
        <ecNumber evidence="6">2.3.2.2</ecNumber>
        <ecNumber evidence="6">3.4.19.13</ecNumber>
    </recommendedName>
    <component>
        <recommendedName>
            <fullName evidence="6">Glutathione hydrolase large chain</fullName>
        </recommendedName>
    </component>
    <component>
        <recommendedName>
            <fullName evidence="6">Glutathione hydrolase small chain</fullName>
        </recommendedName>
    </component>
</protein>
<dbReference type="NCBIfam" id="TIGR00066">
    <property type="entry name" value="g_glut_trans"/>
    <property type="match status" value="1"/>
</dbReference>
<proteinExistence type="inferred from homology"/>
<keyword evidence="6" id="KW-0317">Glutathione biosynthesis</keyword>
<dbReference type="PANTHER" id="PTHR43881">
    <property type="entry name" value="GAMMA-GLUTAMYLTRANSPEPTIDASE (AFU_ORTHOLOGUE AFUA_4G13580)"/>
    <property type="match status" value="1"/>
</dbReference>
<dbReference type="SUPFAM" id="SSF56235">
    <property type="entry name" value="N-terminal nucleophile aminohydrolases (Ntn hydrolases)"/>
    <property type="match status" value="1"/>
</dbReference>
<evidence type="ECO:0000313" key="9">
    <source>
        <dbReference type="Proteomes" id="UP000630923"/>
    </source>
</evidence>
<feature type="chain" id="PRO_5037870021" description="Glutathione hydrolase proenzyme" evidence="7">
    <location>
        <begin position="23"/>
        <end position="598"/>
    </location>
</feature>
<comment type="subunit">
    <text evidence="6">This enzyme consists of two polypeptide chains, which are synthesized in precursor form from a single polypeptide.</text>
</comment>
<evidence type="ECO:0000313" key="8">
    <source>
        <dbReference type="EMBL" id="GHF22763.1"/>
    </source>
</evidence>
<accession>A0A919AS64</accession>
<dbReference type="Gene3D" id="1.10.246.130">
    <property type="match status" value="1"/>
</dbReference>
<dbReference type="PRINTS" id="PR01210">
    <property type="entry name" value="GGTRANSPTASE"/>
</dbReference>
<dbReference type="GO" id="GO:0006751">
    <property type="term" value="P:glutathione catabolic process"/>
    <property type="evidence" value="ECO:0007669"/>
    <property type="project" value="UniProtKB-UniRule"/>
</dbReference>
<comment type="catalytic activity">
    <reaction evidence="2 6">
        <text>glutathione + H2O = L-cysteinylglycine + L-glutamate</text>
        <dbReference type="Rhea" id="RHEA:28807"/>
        <dbReference type="ChEBI" id="CHEBI:15377"/>
        <dbReference type="ChEBI" id="CHEBI:29985"/>
        <dbReference type="ChEBI" id="CHEBI:57925"/>
        <dbReference type="ChEBI" id="CHEBI:61694"/>
        <dbReference type="EC" id="3.4.19.13"/>
    </reaction>
</comment>
<comment type="pathway">
    <text evidence="6">Sulfur metabolism; glutathione metabolism.</text>
</comment>
<dbReference type="AlphaFoldDB" id="A0A919AS64"/>
<feature type="binding site" evidence="5">
    <location>
        <position position="490"/>
    </location>
    <ligand>
        <name>L-glutamate</name>
        <dbReference type="ChEBI" id="CHEBI:29985"/>
    </ligand>
</feature>
<evidence type="ECO:0000256" key="2">
    <source>
        <dbReference type="ARBA" id="ARBA00001089"/>
    </source>
</evidence>
<feature type="active site" description="Nucleophile" evidence="4">
    <location>
        <position position="407"/>
    </location>
</feature>
<keyword evidence="9" id="KW-1185">Reference proteome</keyword>
<dbReference type="EC" id="2.3.2.2" evidence="6"/>
<comment type="catalytic activity">
    <reaction evidence="1 6">
        <text>an S-substituted glutathione + H2O = an S-substituted L-cysteinylglycine + L-glutamate</text>
        <dbReference type="Rhea" id="RHEA:59468"/>
        <dbReference type="ChEBI" id="CHEBI:15377"/>
        <dbReference type="ChEBI" id="CHEBI:29985"/>
        <dbReference type="ChEBI" id="CHEBI:90779"/>
        <dbReference type="ChEBI" id="CHEBI:143103"/>
        <dbReference type="EC" id="3.4.19.13"/>
    </reaction>
</comment>
<dbReference type="InterPro" id="IPR029055">
    <property type="entry name" value="Ntn_hydrolases_N"/>
</dbReference>
<evidence type="ECO:0000256" key="6">
    <source>
        <dbReference type="RuleBase" id="RU368036"/>
    </source>
</evidence>
<evidence type="ECO:0000256" key="3">
    <source>
        <dbReference type="ARBA" id="ARBA00047417"/>
    </source>
</evidence>
<dbReference type="Pfam" id="PF01019">
    <property type="entry name" value="G_glu_transpept"/>
    <property type="match status" value="1"/>
</dbReference>
<comment type="catalytic activity">
    <reaction evidence="3 6">
        <text>an N-terminal (5-L-glutamyl)-[peptide] + an alpha-amino acid = 5-L-glutamyl amino acid + an N-terminal L-alpha-aminoacyl-[peptide]</text>
        <dbReference type="Rhea" id="RHEA:23904"/>
        <dbReference type="Rhea" id="RHEA-COMP:9780"/>
        <dbReference type="Rhea" id="RHEA-COMP:9795"/>
        <dbReference type="ChEBI" id="CHEBI:77644"/>
        <dbReference type="ChEBI" id="CHEBI:78597"/>
        <dbReference type="ChEBI" id="CHEBI:78599"/>
        <dbReference type="ChEBI" id="CHEBI:78608"/>
        <dbReference type="EC" id="2.3.2.2"/>
    </reaction>
</comment>
<gene>
    <name evidence="8" type="ORF">GCM10017044_16410</name>
</gene>
<dbReference type="GO" id="GO:0006750">
    <property type="term" value="P:glutathione biosynthetic process"/>
    <property type="evidence" value="ECO:0007669"/>
    <property type="project" value="UniProtKB-KW"/>
</dbReference>
<dbReference type="InterPro" id="IPR043137">
    <property type="entry name" value="GGT_ssub_C"/>
</dbReference>
<dbReference type="InterPro" id="IPR000101">
    <property type="entry name" value="GGT_peptidase"/>
</dbReference>
<dbReference type="Proteomes" id="UP000630923">
    <property type="component" value="Unassembled WGS sequence"/>
</dbReference>
<keyword evidence="6" id="KW-0865">Zymogen</keyword>
<keyword evidence="6" id="KW-0012">Acyltransferase</keyword>
<dbReference type="InterPro" id="IPR043138">
    <property type="entry name" value="GGT_lsub"/>
</dbReference>
<comment type="similarity">
    <text evidence="6">Belongs to the gamma-glutamyltransferase family.</text>
</comment>
<dbReference type="PANTHER" id="PTHR43881:SF1">
    <property type="entry name" value="GAMMA-GLUTAMYLTRANSPEPTIDASE (AFU_ORTHOLOGUE AFUA_4G13580)"/>
    <property type="match status" value="1"/>
</dbReference>
<sequence>MKAKFMKSARTGIALLALSMFAGMTGGVSVADEENLRGDNRGTRIFGADWAGRSVVHAVNGMAATSHPLSSMVAIDVLKAGGNAVDAAIAANAAIGLMEPTGNGIGGDLFVIIWDPKTQKLYGLNGSGRSAKGQTLADLKARLDGADGIPSWGSLPITVPGTVDGWFEMHDKFGRQSMADNLAPAIKYAREGFPVTQVIAEYMEIYRARYEKQHAAGVIEEIDNYRATYLIDGKAPVEGQVFKNPDLANTLEKIAKGGRDAFYKGEIADTIDAYFKRIGGPLRKRDFAEHTSTWVEPVSVNYRGYDVWELPPNGQGIAALQMLNILEAYDLKSMGHNSADYLHVMTEAKKLAFEDRARFYADPDFVDIPVDGLLSKDYAAERRKLIDMQKAALEVDHGDPKLLQGDTIYMTVADKDGMMVSLIQSNYRGMGSGLVADGLGFIFQDRGAQFSLTEGHPNVYAPGKRPFHTIIPAFMTKDDVPLMSFGLMGGAMQPQGHVQMVVNIVDFGMNLQEAGDAARFHHIGSTEPTWRGRMQDGGRLELESGVRAEVVEELRRRGHTVKITTGPFGGYQAIWRNPVSGVLSGATEMRKDGAAIGY</sequence>
<feature type="signal peptide" evidence="7">
    <location>
        <begin position="1"/>
        <end position="22"/>
    </location>
</feature>
<evidence type="ECO:0000256" key="1">
    <source>
        <dbReference type="ARBA" id="ARBA00001049"/>
    </source>
</evidence>
<reference evidence="8" key="2">
    <citation type="submission" date="2020-09" db="EMBL/GenBank/DDBJ databases">
        <authorList>
            <person name="Sun Q."/>
            <person name="Kim S."/>
        </authorList>
    </citation>
    <scope>NUCLEOTIDE SEQUENCE</scope>
    <source>
        <strain evidence="8">KCTC 42590</strain>
    </source>
</reference>
<dbReference type="Gene3D" id="3.60.20.40">
    <property type="match status" value="1"/>
</dbReference>
<reference evidence="8" key="1">
    <citation type="journal article" date="2014" name="Int. J. Syst. Evol. Microbiol.">
        <title>Complete genome sequence of Corynebacterium casei LMG S-19264T (=DSM 44701T), isolated from a smear-ripened cheese.</title>
        <authorList>
            <consortium name="US DOE Joint Genome Institute (JGI-PGF)"/>
            <person name="Walter F."/>
            <person name="Albersmeier A."/>
            <person name="Kalinowski J."/>
            <person name="Ruckert C."/>
        </authorList>
    </citation>
    <scope>NUCLEOTIDE SEQUENCE</scope>
    <source>
        <strain evidence="8">KCTC 42590</strain>
    </source>
</reference>
<comment type="caution">
    <text evidence="8">The sequence shown here is derived from an EMBL/GenBank/DDBJ whole genome shotgun (WGS) entry which is preliminary data.</text>
</comment>
<dbReference type="EC" id="3.4.19.13" evidence="6"/>
<keyword evidence="6" id="KW-0378">Hydrolase</keyword>
<evidence type="ECO:0000256" key="5">
    <source>
        <dbReference type="PIRSR" id="PIRSR600101-2"/>
    </source>
</evidence>
<dbReference type="GO" id="GO:0036374">
    <property type="term" value="F:glutathione hydrolase activity"/>
    <property type="evidence" value="ECO:0007669"/>
    <property type="project" value="UniProtKB-UniRule"/>
</dbReference>
<organism evidence="8 9">
    <name type="scientific">Kordiimonas sediminis</name>
    <dbReference type="NCBI Taxonomy" id="1735581"/>
    <lineage>
        <taxon>Bacteria</taxon>
        <taxon>Pseudomonadati</taxon>
        <taxon>Pseudomonadota</taxon>
        <taxon>Alphaproteobacteria</taxon>
        <taxon>Kordiimonadales</taxon>
        <taxon>Kordiimonadaceae</taxon>
        <taxon>Kordiimonas</taxon>
    </lineage>
</organism>
<dbReference type="InterPro" id="IPR052896">
    <property type="entry name" value="GGT-like_enzyme"/>
</dbReference>
<evidence type="ECO:0000256" key="4">
    <source>
        <dbReference type="PIRSR" id="PIRSR600101-1"/>
    </source>
</evidence>